<comment type="caution">
    <text evidence="3">The sequence shown here is derived from an EMBL/GenBank/DDBJ whole genome shotgun (WGS) entry which is preliminary data.</text>
</comment>
<name>A0A8X6LHW7_TRICU</name>
<dbReference type="EMBL" id="BMAO01019612">
    <property type="protein sequence ID" value="GFR31653.1"/>
    <property type="molecule type" value="Genomic_DNA"/>
</dbReference>
<organism evidence="3 6">
    <name type="scientific">Trichonephila clavata</name>
    <name type="common">Joro spider</name>
    <name type="synonym">Nephila clavata</name>
    <dbReference type="NCBI Taxonomy" id="2740835"/>
    <lineage>
        <taxon>Eukaryota</taxon>
        <taxon>Metazoa</taxon>
        <taxon>Ecdysozoa</taxon>
        <taxon>Arthropoda</taxon>
        <taxon>Chelicerata</taxon>
        <taxon>Arachnida</taxon>
        <taxon>Araneae</taxon>
        <taxon>Araneomorphae</taxon>
        <taxon>Entelegynae</taxon>
        <taxon>Araneoidea</taxon>
        <taxon>Nephilidae</taxon>
        <taxon>Trichonephila</taxon>
    </lineage>
</organism>
<evidence type="ECO:0000256" key="1">
    <source>
        <dbReference type="SAM" id="MobiDB-lite"/>
    </source>
</evidence>
<dbReference type="Proteomes" id="UP000887116">
    <property type="component" value="Unassembled WGS sequence"/>
</dbReference>
<dbReference type="EMBL" id="BMAO01006346">
    <property type="protein sequence ID" value="GFR07864.1"/>
    <property type="molecule type" value="Genomic_DNA"/>
</dbReference>
<evidence type="ECO:0000313" key="5">
    <source>
        <dbReference type="EMBL" id="GFR31653.1"/>
    </source>
</evidence>
<evidence type="ECO:0000313" key="2">
    <source>
        <dbReference type="EMBL" id="GFR07864.1"/>
    </source>
</evidence>
<gene>
    <name evidence="2" type="ORF">TNCT_306221</name>
    <name evidence="3" type="ORF">TNCT_306241</name>
    <name evidence="4" type="ORF">TNCT_33571</name>
    <name evidence="5" type="ORF">TNCT_33591</name>
</gene>
<dbReference type="AlphaFoldDB" id="A0A8X6LHW7"/>
<keyword evidence="6" id="KW-1185">Reference proteome</keyword>
<protein>
    <submittedName>
        <fullName evidence="3">Uncharacterized protein</fullName>
    </submittedName>
</protein>
<evidence type="ECO:0000313" key="4">
    <source>
        <dbReference type="EMBL" id="GFR31648.1"/>
    </source>
</evidence>
<reference evidence="3" key="1">
    <citation type="submission" date="2020-07" db="EMBL/GenBank/DDBJ databases">
        <title>Multicomponent nature underlies the extraordinary mechanical properties of spider dragline silk.</title>
        <authorList>
            <person name="Kono N."/>
            <person name="Nakamura H."/>
            <person name="Mori M."/>
            <person name="Yoshida Y."/>
            <person name="Ohtoshi R."/>
            <person name="Malay A.D."/>
            <person name="Moran D.A.P."/>
            <person name="Tomita M."/>
            <person name="Numata K."/>
            <person name="Arakawa K."/>
        </authorList>
    </citation>
    <scope>NUCLEOTIDE SEQUENCE</scope>
</reference>
<dbReference type="EMBL" id="BMAO01019612">
    <property type="protein sequence ID" value="GFR31648.1"/>
    <property type="molecule type" value="Genomic_DNA"/>
</dbReference>
<sequence>MQKCLLVDSMDNYQENPFEKDFTEATNPLPEDEEKPNNKYIQKSQSPISGRERNRTKFGKKLGLTIVTEVKNYLPQQGSPHQLRQIKL</sequence>
<dbReference type="EMBL" id="BMAO01006346">
    <property type="protein sequence ID" value="GFR07869.1"/>
    <property type="molecule type" value="Genomic_DNA"/>
</dbReference>
<evidence type="ECO:0000313" key="3">
    <source>
        <dbReference type="EMBL" id="GFR07869.1"/>
    </source>
</evidence>
<proteinExistence type="predicted"/>
<feature type="region of interest" description="Disordered" evidence="1">
    <location>
        <begin position="15"/>
        <end position="56"/>
    </location>
</feature>
<accession>A0A8X6LHW7</accession>
<feature type="compositionally biased region" description="Polar residues" evidence="1">
    <location>
        <begin position="39"/>
        <end position="48"/>
    </location>
</feature>
<evidence type="ECO:0000313" key="6">
    <source>
        <dbReference type="Proteomes" id="UP000887116"/>
    </source>
</evidence>